<protein>
    <recommendedName>
        <fullName evidence="3">TNase-like domain-containing protein</fullName>
    </recommendedName>
</protein>
<keyword evidence="2" id="KW-1185">Reference proteome</keyword>
<dbReference type="Proteomes" id="UP001239994">
    <property type="component" value="Unassembled WGS sequence"/>
</dbReference>
<evidence type="ECO:0000313" key="2">
    <source>
        <dbReference type="Proteomes" id="UP001239994"/>
    </source>
</evidence>
<dbReference type="AlphaFoldDB" id="A0AAD8YSY9"/>
<evidence type="ECO:0000313" key="1">
    <source>
        <dbReference type="EMBL" id="KAK1785366.1"/>
    </source>
</evidence>
<evidence type="ECO:0008006" key="3">
    <source>
        <dbReference type="Google" id="ProtNLM"/>
    </source>
</evidence>
<organism evidence="1 2">
    <name type="scientific">Electrophorus voltai</name>
    <dbReference type="NCBI Taxonomy" id="2609070"/>
    <lineage>
        <taxon>Eukaryota</taxon>
        <taxon>Metazoa</taxon>
        <taxon>Chordata</taxon>
        <taxon>Craniata</taxon>
        <taxon>Vertebrata</taxon>
        <taxon>Euteleostomi</taxon>
        <taxon>Actinopterygii</taxon>
        <taxon>Neopterygii</taxon>
        <taxon>Teleostei</taxon>
        <taxon>Ostariophysi</taxon>
        <taxon>Gymnotiformes</taxon>
        <taxon>Gymnotoidei</taxon>
        <taxon>Gymnotidae</taxon>
        <taxon>Electrophorus</taxon>
    </lineage>
</organism>
<dbReference type="EMBL" id="JAROKS010000026">
    <property type="protein sequence ID" value="KAK1785366.1"/>
    <property type="molecule type" value="Genomic_DNA"/>
</dbReference>
<reference evidence="1" key="1">
    <citation type="submission" date="2023-03" db="EMBL/GenBank/DDBJ databases">
        <title>Electrophorus voltai genome.</title>
        <authorList>
            <person name="Bian C."/>
        </authorList>
    </citation>
    <scope>NUCLEOTIDE SEQUENCE</scope>
    <source>
        <strain evidence="1">CB-2022</strain>
        <tissue evidence="1">Muscle</tissue>
    </source>
</reference>
<name>A0AAD8YSY9_9TELE</name>
<dbReference type="InterPro" id="IPR042421">
    <property type="entry name" value="C3orf33-like"/>
</dbReference>
<dbReference type="InterPro" id="IPR035437">
    <property type="entry name" value="SNase_OB-fold_sf"/>
</dbReference>
<proteinExistence type="predicted"/>
<dbReference type="GO" id="GO:0005615">
    <property type="term" value="C:extracellular space"/>
    <property type="evidence" value="ECO:0007669"/>
    <property type="project" value="TreeGrafter"/>
</dbReference>
<dbReference type="PANTHER" id="PTHR28434">
    <property type="entry name" value="PROTEIN C3ORF33"/>
    <property type="match status" value="1"/>
</dbReference>
<dbReference type="PANTHER" id="PTHR28434:SF1">
    <property type="entry name" value="PROTEIN C3ORF33"/>
    <property type="match status" value="1"/>
</dbReference>
<gene>
    <name evidence="1" type="ORF">P4O66_018742</name>
</gene>
<dbReference type="SUPFAM" id="SSF50199">
    <property type="entry name" value="Staphylococcal nuclease"/>
    <property type="match status" value="1"/>
</dbReference>
<comment type="caution">
    <text evidence="1">The sequence shown here is derived from an EMBL/GenBank/DDBJ whole genome shotgun (WGS) entry which is preliminary data.</text>
</comment>
<accession>A0AAD8YSY9</accession>
<sequence>MPESCCDKNGKSEPYFFNIVTVASKFVDDHLSLVRNISTVLAVAGVITIATSIKLITRFGSPSEIPVRFIERTVSIRGRVRRVTDRGLEVEHVPVYVPIVSHLLTNRQPVAAPLDVRLAGVELTPQGQDWLAQRLRPEEAVWLRLIGRQGDCLHCLVSVSRGLLFSTCVNQEVLRLGLGRTAPLHGLDPRSRLYWKIHKRLLRSELKAERKGEGLWKEPSRSERLIHALRNNTVIMAIKRAWKWMWKGRDQ</sequence>